<gene>
    <name evidence="4" type="ORF">KOR34_13650</name>
</gene>
<keyword evidence="1" id="KW-0677">Repeat</keyword>
<keyword evidence="2" id="KW-0732">Signal</keyword>
<dbReference type="InterPro" id="IPR011050">
    <property type="entry name" value="Pectin_lyase_fold/virulence"/>
</dbReference>
<evidence type="ECO:0000313" key="4">
    <source>
        <dbReference type="EMBL" id="TWT36459.1"/>
    </source>
</evidence>
<dbReference type="EMBL" id="SIHJ01000001">
    <property type="protein sequence ID" value="TWT36459.1"/>
    <property type="molecule type" value="Genomic_DNA"/>
</dbReference>
<comment type="caution">
    <text evidence="4">The sequence shown here is derived from an EMBL/GenBank/DDBJ whole genome shotgun (WGS) entry which is preliminary data.</text>
</comment>
<evidence type="ECO:0000256" key="2">
    <source>
        <dbReference type="SAM" id="SignalP"/>
    </source>
</evidence>
<dbReference type="RefSeq" id="WP_197531200.1">
    <property type="nucleotide sequence ID" value="NZ_SIHJ01000001.1"/>
</dbReference>
<dbReference type="InterPro" id="IPR051550">
    <property type="entry name" value="SCF-Subunits/Alg-Epimerases"/>
</dbReference>
<feature type="chain" id="PRO_5023089119" description="Right handed beta helix domain-containing protein" evidence="2">
    <location>
        <begin position="26"/>
        <end position="335"/>
    </location>
</feature>
<feature type="domain" description="Right handed beta helix" evidence="3">
    <location>
        <begin position="110"/>
        <end position="230"/>
    </location>
</feature>
<evidence type="ECO:0000313" key="5">
    <source>
        <dbReference type="Proteomes" id="UP000316714"/>
    </source>
</evidence>
<dbReference type="Proteomes" id="UP000316714">
    <property type="component" value="Unassembled WGS sequence"/>
</dbReference>
<keyword evidence="5" id="KW-1185">Reference proteome</keyword>
<dbReference type="SMART" id="SM00710">
    <property type="entry name" value="PbH1"/>
    <property type="match status" value="6"/>
</dbReference>
<dbReference type="AlphaFoldDB" id="A0A5C5VEY1"/>
<reference evidence="4 5" key="1">
    <citation type="submission" date="2019-02" db="EMBL/GenBank/DDBJ databases">
        <title>Deep-cultivation of Planctomycetes and their phenomic and genomic characterization uncovers novel biology.</title>
        <authorList>
            <person name="Wiegand S."/>
            <person name="Jogler M."/>
            <person name="Boedeker C."/>
            <person name="Pinto D."/>
            <person name="Vollmers J."/>
            <person name="Rivas-Marin E."/>
            <person name="Kohn T."/>
            <person name="Peeters S.H."/>
            <person name="Heuer A."/>
            <person name="Rast P."/>
            <person name="Oberbeckmann S."/>
            <person name="Bunk B."/>
            <person name="Jeske O."/>
            <person name="Meyerdierks A."/>
            <person name="Storesund J.E."/>
            <person name="Kallscheuer N."/>
            <person name="Luecker S."/>
            <person name="Lage O.M."/>
            <person name="Pohl T."/>
            <person name="Merkel B.J."/>
            <person name="Hornburger P."/>
            <person name="Mueller R.-W."/>
            <person name="Bruemmer F."/>
            <person name="Labrenz M."/>
            <person name="Spormann A.M."/>
            <person name="Op Den Camp H."/>
            <person name="Overmann J."/>
            <person name="Amann R."/>
            <person name="Jetten M.S.M."/>
            <person name="Mascher T."/>
            <person name="Medema M.H."/>
            <person name="Devos D.P."/>
            <person name="Kaster A.-K."/>
            <person name="Ovreas L."/>
            <person name="Rohde M."/>
            <person name="Galperin M.Y."/>
            <person name="Jogler C."/>
        </authorList>
    </citation>
    <scope>NUCLEOTIDE SEQUENCE [LARGE SCALE GENOMIC DNA]</scope>
    <source>
        <strain evidence="4 5">KOR34</strain>
    </source>
</reference>
<dbReference type="SUPFAM" id="SSF51126">
    <property type="entry name" value="Pectin lyase-like"/>
    <property type="match status" value="1"/>
</dbReference>
<accession>A0A5C5VEY1</accession>
<name>A0A5C5VEY1_9BACT</name>
<dbReference type="InterPro" id="IPR006626">
    <property type="entry name" value="PbH1"/>
</dbReference>
<protein>
    <recommendedName>
        <fullName evidence="3">Right handed beta helix domain-containing protein</fullName>
    </recommendedName>
</protein>
<dbReference type="InterPro" id="IPR039448">
    <property type="entry name" value="Beta_helix"/>
</dbReference>
<dbReference type="PANTHER" id="PTHR22990:SF15">
    <property type="entry name" value="F-BOX ONLY PROTEIN 10"/>
    <property type="match status" value="1"/>
</dbReference>
<dbReference type="Pfam" id="PF13229">
    <property type="entry name" value="Beta_helix"/>
    <property type="match status" value="1"/>
</dbReference>
<evidence type="ECO:0000259" key="3">
    <source>
        <dbReference type="Pfam" id="PF13229"/>
    </source>
</evidence>
<evidence type="ECO:0000256" key="1">
    <source>
        <dbReference type="ARBA" id="ARBA00022737"/>
    </source>
</evidence>
<organism evidence="4 5">
    <name type="scientific">Posidoniimonas corsicana</name>
    <dbReference type="NCBI Taxonomy" id="1938618"/>
    <lineage>
        <taxon>Bacteria</taxon>
        <taxon>Pseudomonadati</taxon>
        <taxon>Planctomycetota</taxon>
        <taxon>Planctomycetia</taxon>
        <taxon>Pirellulales</taxon>
        <taxon>Lacipirellulaceae</taxon>
        <taxon>Posidoniimonas</taxon>
    </lineage>
</organism>
<dbReference type="Gene3D" id="2.160.20.10">
    <property type="entry name" value="Single-stranded right-handed beta-helix, Pectin lyase-like"/>
    <property type="match status" value="1"/>
</dbReference>
<dbReference type="PANTHER" id="PTHR22990">
    <property type="entry name" value="F-BOX ONLY PROTEIN"/>
    <property type="match status" value="1"/>
</dbReference>
<dbReference type="InterPro" id="IPR012334">
    <property type="entry name" value="Pectin_lyas_fold"/>
</dbReference>
<sequence precursor="true">MQDASPRLAPTWCCLLLATAAPMLASETTHRVPSDYKTVQAAIDAAADGDRVLVSPGVYRESLVIGGKSVKLCSEYTPGADPRVIERTVLSGAVPEDEHNEGRAEQVVLIKADSGGSTEIAGFTIEGGDDGVSCYATATICHNRFVNNVDAIDFEGGGGLCEHNLFERNEDDAIDLDQACAVVIQHNHIVDNLDDGIEIRLQPFQGEPIEILVRKNVIAGNAEDGIQIIDYPGLTDRRIRIEQNLILRNSMAGVGFMADANTREDYSAAAVPERVEVTGNSFVDNKYGLSGSGNLLVEGNSFTQHSAAAVRSAIPRPEANRQNLFWSNRTDAESP</sequence>
<proteinExistence type="predicted"/>
<feature type="signal peptide" evidence="2">
    <location>
        <begin position="1"/>
        <end position="25"/>
    </location>
</feature>